<proteinExistence type="predicted"/>
<dbReference type="Proteomes" id="UP001597544">
    <property type="component" value="Unassembled WGS sequence"/>
</dbReference>
<evidence type="ECO:0000313" key="1">
    <source>
        <dbReference type="EMBL" id="MFD2514554.1"/>
    </source>
</evidence>
<sequence length="228" mass="24232">MKKFTLRTVVFGLAGAVLMSFNSKDQVKPAKATEMIVWGTNPESCEVIEFDEFNKVQSANGVVSAIYSDNTPVQVSAQFLSAGGDYEGLNAAVLVNTNQPDGRFKTPSGAAARPMGNVLTVGDQEENGVEIRENGSRIELDFSAMGSITLKGIHILDITEDEAGSKLEMLDASGKVIRTMKLPVTGAHGATRLNTGNMPGVVKLRLTFESKNGKGGSGAIDVIEFCRS</sequence>
<name>A0ABW5IMS0_9BACT</name>
<comment type="caution">
    <text evidence="1">The sequence shown here is derived from an EMBL/GenBank/DDBJ whole genome shotgun (WGS) entry which is preliminary data.</text>
</comment>
<reference evidence="2" key="1">
    <citation type="journal article" date="2019" name="Int. J. Syst. Evol. Microbiol.">
        <title>The Global Catalogue of Microorganisms (GCM) 10K type strain sequencing project: providing services to taxonomists for standard genome sequencing and annotation.</title>
        <authorList>
            <consortium name="The Broad Institute Genomics Platform"/>
            <consortium name="The Broad Institute Genome Sequencing Center for Infectious Disease"/>
            <person name="Wu L."/>
            <person name="Ma J."/>
        </authorList>
    </citation>
    <scope>NUCLEOTIDE SEQUENCE [LARGE SCALE GENOMIC DNA]</scope>
    <source>
        <strain evidence="2">KCTC 42498</strain>
    </source>
</reference>
<accession>A0ABW5IMS0</accession>
<organism evidence="1 2">
    <name type="scientific">Pontibacter locisalis</name>
    <dbReference type="NCBI Taxonomy" id="1719035"/>
    <lineage>
        <taxon>Bacteria</taxon>
        <taxon>Pseudomonadati</taxon>
        <taxon>Bacteroidota</taxon>
        <taxon>Cytophagia</taxon>
        <taxon>Cytophagales</taxon>
        <taxon>Hymenobacteraceae</taxon>
        <taxon>Pontibacter</taxon>
    </lineage>
</organism>
<dbReference type="RefSeq" id="WP_377507377.1">
    <property type="nucleotide sequence ID" value="NZ_JBHULU010000015.1"/>
</dbReference>
<protein>
    <submittedName>
        <fullName evidence="1">Uncharacterized protein</fullName>
    </submittedName>
</protein>
<evidence type="ECO:0000313" key="2">
    <source>
        <dbReference type="Proteomes" id="UP001597544"/>
    </source>
</evidence>
<dbReference type="EMBL" id="JBHULU010000015">
    <property type="protein sequence ID" value="MFD2514554.1"/>
    <property type="molecule type" value="Genomic_DNA"/>
</dbReference>
<keyword evidence="2" id="KW-1185">Reference proteome</keyword>
<gene>
    <name evidence="1" type="ORF">ACFSRY_11815</name>
</gene>